<evidence type="ECO:0000256" key="2">
    <source>
        <dbReference type="ARBA" id="ARBA00023125"/>
    </source>
</evidence>
<dbReference type="Proteomes" id="UP001240483">
    <property type="component" value="Unassembled WGS sequence"/>
</dbReference>
<dbReference type="SMART" id="SM00895">
    <property type="entry name" value="FCD"/>
    <property type="match status" value="1"/>
</dbReference>
<feature type="domain" description="HTH gntR-type" evidence="4">
    <location>
        <begin position="22"/>
        <end position="89"/>
    </location>
</feature>
<organism evidence="5 6">
    <name type="scientific">Pseudoglutamicibacter cumminsii</name>
    <dbReference type="NCBI Taxonomy" id="156979"/>
    <lineage>
        <taxon>Bacteria</taxon>
        <taxon>Bacillati</taxon>
        <taxon>Actinomycetota</taxon>
        <taxon>Actinomycetes</taxon>
        <taxon>Micrococcales</taxon>
        <taxon>Micrococcaceae</taxon>
        <taxon>Pseudoglutamicibacter</taxon>
    </lineage>
</organism>
<dbReference type="Gene3D" id="1.10.10.10">
    <property type="entry name" value="Winged helix-like DNA-binding domain superfamily/Winged helix DNA-binding domain"/>
    <property type="match status" value="1"/>
</dbReference>
<comment type="caution">
    <text evidence="5">The sequence shown here is derived from an EMBL/GenBank/DDBJ whole genome shotgun (WGS) entry which is preliminary data.</text>
</comment>
<dbReference type="PANTHER" id="PTHR43537">
    <property type="entry name" value="TRANSCRIPTIONAL REGULATOR, GNTR FAMILY"/>
    <property type="match status" value="1"/>
</dbReference>
<keyword evidence="1" id="KW-0805">Transcription regulation</keyword>
<evidence type="ECO:0000259" key="4">
    <source>
        <dbReference type="PROSITE" id="PS50949"/>
    </source>
</evidence>
<dbReference type="SUPFAM" id="SSF48008">
    <property type="entry name" value="GntR ligand-binding domain-like"/>
    <property type="match status" value="1"/>
</dbReference>
<dbReference type="AlphaFoldDB" id="A0AAP4C6N4"/>
<keyword evidence="3" id="KW-0804">Transcription</keyword>
<dbReference type="InterPro" id="IPR011711">
    <property type="entry name" value="GntR_C"/>
</dbReference>
<dbReference type="Pfam" id="PF07729">
    <property type="entry name" value="FCD"/>
    <property type="match status" value="1"/>
</dbReference>
<dbReference type="SMART" id="SM00345">
    <property type="entry name" value="HTH_GNTR"/>
    <property type="match status" value="1"/>
</dbReference>
<dbReference type="InterPro" id="IPR036390">
    <property type="entry name" value="WH_DNA-bd_sf"/>
</dbReference>
<proteinExistence type="predicted"/>
<dbReference type="PANTHER" id="PTHR43537:SF44">
    <property type="entry name" value="GNTR FAMILY REGULATORY PROTEIN"/>
    <property type="match status" value="1"/>
</dbReference>
<dbReference type="Gene3D" id="1.20.120.530">
    <property type="entry name" value="GntR ligand-binding domain-like"/>
    <property type="match status" value="1"/>
</dbReference>
<dbReference type="EMBL" id="JASODW010000002">
    <property type="protein sequence ID" value="MDK6274567.1"/>
    <property type="molecule type" value="Genomic_DNA"/>
</dbReference>
<evidence type="ECO:0000256" key="1">
    <source>
        <dbReference type="ARBA" id="ARBA00023015"/>
    </source>
</evidence>
<dbReference type="InterPro" id="IPR000524">
    <property type="entry name" value="Tscrpt_reg_HTH_GntR"/>
</dbReference>
<dbReference type="Pfam" id="PF00392">
    <property type="entry name" value="GntR"/>
    <property type="match status" value="1"/>
</dbReference>
<accession>A0AAP4C6N4</accession>
<dbReference type="PROSITE" id="PS50949">
    <property type="entry name" value="HTH_GNTR"/>
    <property type="match status" value="1"/>
</dbReference>
<sequence length="253" mass="27860">MTTSDHDNTEETLIEGPDSSSHVLRNTVVADLGRRIVHGDIRSGARFTLDDIQGHYDVSRTVARDAMRILESMGLMYAKRRVGLIVTGADQWRVLDPQVMSWRLSGPYGETQYRELIELRQAVDPLAAAGAAQNASREIKNEIIQLAGQLRDAADSGDMEELVRIDTAFHELIFTHSGNSLFRMSPVVLREMIRRSLTIDGQLTCPSADMLYQHDALALAISSGSAERAREASAYIVNESAAKLFSEGDAVEG</sequence>
<reference evidence="5" key="1">
    <citation type="submission" date="2023-05" db="EMBL/GenBank/DDBJ databases">
        <title>Cataloging the Phylogenetic Diversity of Human Bladder Bacteria.</title>
        <authorList>
            <person name="Du J."/>
        </authorList>
    </citation>
    <scope>NUCLEOTIDE SEQUENCE</scope>
    <source>
        <strain evidence="5">UMB9978</strain>
    </source>
</reference>
<evidence type="ECO:0000313" key="6">
    <source>
        <dbReference type="Proteomes" id="UP001240483"/>
    </source>
</evidence>
<dbReference type="GO" id="GO:0003677">
    <property type="term" value="F:DNA binding"/>
    <property type="evidence" value="ECO:0007669"/>
    <property type="project" value="UniProtKB-KW"/>
</dbReference>
<protein>
    <submittedName>
        <fullName evidence="5">FCD domain-containing protein</fullName>
    </submittedName>
</protein>
<keyword evidence="2" id="KW-0238">DNA-binding</keyword>
<dbReference type="GO" id="GO:0003700">
    <property type="term" value="F:DNA-binding transcription factor activity"/>
    <property type="evidence" value="ECO:0007669"/>
    <property type="project" value="InterPro"/>
</dbReference>
<dbReference type="InterPro" id="IPR036388">
    <property type="entry name" value="WH-like_DNA-bd_sf"/>
</dbReference>
<evidence type="ECO:0000313" key="5">
    <source>
        <dbReference type="EMBL" id="MDK6274567.1"/>
    </source>
</evidence>
<evidence type="ECO:0000256" key="3">
    <source>
        <dbReference type="ARBA" id="ARBA00023163"/>
    </source>
</evidence>
<dbReference type="RefSeq" id="WP_285332522.1">
    <property type="nucleotide sequence ID" value="NZ_CALUAG010000007.1"/>
</dbReference>
<gene>
    <name evidence="5" type="ORF">QP116_02210</name>
</gene>
<name>A0AAP4C6N4_9MICC</name>
<dbReference type="InterPro" id="IPR008920">
    <property type="entry name" value="TF_FadR/GntR_C"/>
</dbReference>
<dbReference type="SUPFAM" id="SSF46785">
    <property type="entry name" value="Winged helix' DNA-binding domain"/>
    <property type="match status" value="1"/>
</dbReference>